<feature type="transmembrane region" description="Helical" evidence="5">
    <location>
        <begin position="105"/>
        <end position="123"/>
    </location>
</feature>
<dbReference type="PANTHER" id="PTHR42829">
    <property type="entry name" value="NADH-UBIQUINONE OXIDOREDUCTASE CHAIN 5"/>
    <property type="match status" value="1"/>
</dbReference>
<dbReference type="Pfam" id="PF00662">
    <property type="entry name" value="Proton_antipo_N"/>
    <property type="match status" value="1"/>
</dbReference>
<feature type="transmembrane region" description="Helical" evidence="5">
    <location>
        <begin position="474"/>
        <end position="493"/>
    </location>
</feature>
<feature type="transmembrane region" description="Helical" evidence="5">
    <location>
        <begin position="232"/>
        <end position="253"/>
    </location>
</feature>
<feature type="domain" description="NADH-Ubiquinone oxidoreductase (complex I) chain 5 N-terminal" evidence="7">
    <location>
        <begin position="65"/>
        <end position="106"/>
    </location>
</feature>
<dbReference type="PRINTS" id="PR01434">
    <property type="entry name" value="NADHDHGNASE5"/>
</dbReference>
<evidence type="ECO:0000256" key="2">
    <source>
        <dbReference type="ARBA" id="ARBA00022692"/>
    </source>
</evidence>
<feature type="transmembrane region" description="Helical" evidence="5">
    <location>
        <begin position="354"/>
        <end position="377"/>
    </location>
</feature>
<name>A0A7J3SJY3_9CREN</name>
<evidence type="ECO:0000256" key="3">
    <source>
        <dbReference type="ARBA" id="ARBA00022989"/>
    </source>
</evidence>
<feature type="transmembrane region" description="Helical" evidence="5">
    <location>
        <begin position="159"/>
        <end position="182"/>
    </location>
</feature>
<accession>A0A7J3SJY3</accession>
<reference evidence="8" key="1">
    <citation type="journal article" date="2020" name="mSystems">
        <title>Genome- and Community-Level Interaction Insights into Carbon Utilization and Element Cycling Functions of Hydrothermarchaeota in Hydrothermal Sediment.</title>
        <authorList>
            <person name="Zhou Z."/>
            <person name="Liu Y."/>
            <person name="Xu W."/>
            <person name="Pan J."/>
            <person name="Luo Z.H."/>
            <person name="Li M."/>
        </authorList>
    </citation>
    <scope>NUCLEOTIDE SEQUENCE [LARGE SCALE GENOMIC DNA]</scope>
    <source>
        <strain evidence="8">SpSt-885</strain>
    </source>
</reference>
<comment type="subcellular location">
    <subcellularLocation>
        <location evidence="1">Membrane</location>
        <topology evidence="1">Multi-pass membrane protein</topology>
    </subcellularLocation>
</comment>
<dbReference type="InterPro" id="IPR001516">
    <property type="entry name" value="Proton_antipo_N"/>
</dbReference>
<dbReference type="InterPro" id="IPR003945">
    <property type="entry name" value="NU5C-like"/>
</dbReference>
<keyword evidence="4 5" id="KW-0472">Membrane</keyword>
<sequence>MAGLSELLIILALNGFAASAIILLFRKTRMVAEVITLFSTIVSLCISLYLLANLGSPYEVFLIPHVSLLADKLSLFFSLVISLVGSAVAIYSIDYMKEAEDFARYYSLLSLFIGAMLNLVLASDLIYLLFNWELVGVCSALLIGYWWGRREARRAGIKALVMTRFGDIGLMIFSAIALYYGATNIPSIFSSHQLFSILLPFAPLLVLAAMGKSAQFPLHTWLPDAMEGPTTVSALLHAATMVKAGVYLMLRFYPMLAMSAWGVALLLAVSLVTLYLASFAGLVSMDIKRVLAFSTLSSLSLMLLAISLGEYYVAILYLFNHALFKALLFLVSGKVEHTFHTRDISKLKGLWSQGLRLETIGFLVGALSAAGLPPLSAGLVKEELFLYMANYFTNIEYYLLSFTIAFLMSLFIMRPFVLSFLGAPIQGVSHQRERTPLMSGVNATLIALTFFAFIPTTLMANYFGASKLSFELELLPLAGVLLGIIVAFTIPKIPVIPSAWLRKIIESSLGLDVAYNKLGETFSSRLSSLASKLNTGKASEGLLGMSVLLILIMIFILVIQP</sequence>
<feature type="transmembrane region" description="Helical" evidence="5">
    <location>
        <begin position="32"/>
        <end position="52"/>
    </location>
</feature>
<feature type="transmembrane region" description="Helical" evidence="5">
    <location>
        <begin position="435"/>
        <end position="454"/>
    </location>
</feature>
<feature type="transmembrane region" description="Helical" evidence="5">
    <location>
        <begin position="259"/>
        <end position="283"/>
    </location>
</feature>
<evidence type="ECO:0000256" key="4">
    <source>
        <dbReference type="ARBA" id="ARBA00023136"/>
    </source>
</evidence>
<feature type="transmembrane region" description="Helical" evidence="5">
    <location>
        <begin position="194"/>
        <end position="211"/>
    </location>
</feature>
<gene>
    <name evidence="8" type="ORF">ENW83_00105</name>
</gene>
<feature type="transmembrane region" description="Helical" evidence="5">
    <location>
        <begin position="129"/>
        <end position="147"/>
    </location>
</feature>
<dbReference type="GO" id="GO:0008137">
    <property type="term" value="F:NADH dehydrogenase (ubiquinone) activity"/>
    <property type="evidence" value="ECO:0007669"/>
    <property type="project" value="InterPro"/>
</dbReference>
<keyword evidence="2 5" id="KW-0812">Transmembrane</keyword>
<feature type="domain" description="NADH:quinone oxidoreductase/Mrp antiporter transmembrane" evidence="6">
    <location>
        <begin position="122"/>
        <end position="400"/>
    </location>
</feature>
<protein>
    <submittedName>
        <fullName evidence="8">NADH-quinone oxidoreductase subunit L</fullName>
    </submittedName>
</protein>
<dbReference type="GO" id="GO:0003954">
    <property type="term" value="F:NADH dehydrogenase activity"/>
    <property type="evidence" value="ECO:0007669"/>
    <property type="project" value="TreeGrafter"/>
</dbReference>
<dbReference type="InterPro" id="IPR001750">
    <property type="entry name" value="ND/Mrp_TM"/>
</dbReference>
<feature type="transmembrane region" description="Helical" evidence="5">
    <location>
        <begin position="397"/>
        <end position="423"/>
    </location>
</feature>
<feature type="transmembrane region" description="Helical" evidence="5">
    <location>
        <begin position="72"/>
        <end position="93"/>
    </location>
</feature>
<proteinExistence type="predicted"/>
<evidence type="ECO:0000313" key="8">
    <source>
        <dbReference type="EMBL" id="HGZ59603.1"/>
    </source>
</evidence>
<dbReference type="Pfam" id="PF00361">
    <property type="entry name" value="Proton_antipo_M"/>
    <property type="match status" value="1"/>
</dbReference>
<feature type="transmembrane region" description="Helical" evidence="5">
    <location>
        <begin position="314"/>
        <end position="333"/>
    </location>
</feature>
<dbReference type="GO" id="GO:0042773">
    <property type="term" value="P:ATP synthesis coupled electron transport"/>
    <property type="evidence" value="ECO:0007669"/>
    <property type="project" value="InterPro"/>
</dbReference>
<dbReference type="EMBL" id="DTLS01000004">
    <property type="protein sequence ID" value="HGZ59603.1"/>
    <property type="molecule type" value="Genomic_DNA"/>
</dbReference>
<feature type="transmembrane region" description="Helical" evidence="5">
    <location>
        <begin position="541"/>
        <end position="559"/>
    </location>
</feature>
<keyword evidence="3 5" id="KW-1133">Transmembrane helix</keyword>
<dbReference type="GO" id="GO:0016020">
    <property type="term" value="C:membrane"/>
    <property type="evidence" value="ECO:0007669"/>
    <property type="project" value="UniProtKB-SubCell"/>
</dbReference>
<evidence type="ECO:0000256" key="5">
    <source>
        <dbReference type="SAM" id="Phobius"/>
    </source>
</evidence>
<feature type="transmembrane region" description="Helical" evidence="5">
    <location>
        <begin position="6"/>
        <end position="25"/>
    </location>
</feature>
<comment type="caution">
    <text evidence="8">The sequence shown here is derived from an EMBL/GenBank/DDBJ whole genome shotgun (WGS) entry which is preliminary data.</text>
</comment>
<dbReference type="PANTHER" id="PTHR42829:SF1">
    <property type="entry name" value="INORGANIC CARBON TRANSPORTER SUBUNIT DABB-RELATED"/>
    <property type="match status" value="1"/>
</dbReference>
<feature type="transmembrane region" description="Helical" evidence="5">
    <location>
        <begin position="290"/>
        <end position="308"/>
    </location>
</feature>
<evidence type="ECO:0000259" key="7">
    <source>
        <dbReference type="Pfam" id="PF00662"/>
    </source>
</evidence>
<evidence type="ECO:0000256" key="1">
    <source>
        <dbReference type="ARBA" id="ARBA00004141"/>
    </source>
</evidence>
<evidence type="ECO:0000259" key="6">
    <source>
        <dbReference type="Pfam" id="PF00361"/>
    </source>
</evidence>
<dbReference type="AlphaFoldDB" id="A0A7J3SJY3"/>
<dbReference type="GO" id="GO:0015990">
    <property type="term" value="P:electron transport coupled proton transport"/>
    <property type="evidence" value="ECO:0007669"/>
    <property type="project" value="TreeGrafter"/>
</dbReference>
<organism evidence="8">
    <name type="scientific">Fervidicoccus fontis</name>
    <dbReference type="NCBI Taxonomy" id="683846"/>
    <lineage>
        <taxon>Archaea</taxon>
        <taxon>Thermoproteota</taxon>
        <taxon>Thermoprotei</taxon>
        <taxon>Fervidicoccales</taxon>
        <taxon>Fervidicoccaceae</taxon>
        <taxon>Fervidicoccus</taxon>
    </lineage>
</organism>